<protein>
    <submittedName>
        <fullName evidence="1">Uncharacterized protein</fullName>
    </submittedName>
</protein>
<gene>
    <name evidence="1" type="ORF">ACCO45_009568</name>
</gene>
<dbReference type="EMBL" id="JBGNUJ010000008">
    <property type="protein sequence ID" value="KAL3956722.1"/>
    <property type="molecule type" value="Genomic_DNA"/>
</dbReference>
<comment type="caution">
    <text evidence="1">The sequence shown here is derived from an EMBL/GenBank/DDBJ whole genome shotgun (WGS) entry which is preliminary data.</text>
</comment>
<dbReference type="Proteomes" id="UP001638806">
    <property type="component" value="Unassembled WGS sequence"/>
</dbReference>
<evidence type="ECO:0000313" key="2">
    <source>
        <dbReference type="Proteomes" id="UP001638806"/>
    </source>
</evidence>
<organism evidence="1 2">
    <name type="scientific">Purpureocillium lilacinum</name>
    <name type="common">Paecilomyces lilacinus</name>
    <dbReference type="NCBI Taxonomy" id="33203"/>
    <lineage>
        <taxon>Eukaryota</taxon>
        <taxon>Fungi</taxon>
        <taxon>Dikarya</taxon>
        <taxon>Ascomycota</taxon>
        <taxon>Pezizomycotina</taxon>
        <taxon>Sordariomycetes</taxon>
        <taxon>Hypocreomycetidae</taxon>
        <taxon>Hypocreales</taxon>
        <taxon>Ophiocordycipitaceae</taxon>
        <taxon>Purpureocillium</taxon>
    </lineage>
</organism>
<keyword evidence="2" id="KW-1185">Reference proteome</keyword>
<accession>A0ACC4DK21</accession>
<sequence length="147" mass="16316">MAQPPPLRRRDRNSRLDDDYYYHPSPTRGDGINGGDPYGPPPRRHKSERRGRPVPDFGPDDAFSPPRRSRRNRSPDPYEFKKPAAGAVVAADARAARLHTTPLSLSGRGGSRAGSARLRRLSAMRLPFRRIPARRGTARRGGAEMAP</sequence>
<proteinExistence type="predicted"/>
<reference evidence="1" key="1">
    <citation type="submission" date="2024-12" db="EMBL/GenBank/DDBJ databases">
        <title>Comparative genomics and development of molecular markers within Purpureocillium lilacinum and among Purpureocillium species.</title>
        <authorList>
            <person name="Yeh Z.-Y."/>
            <person name="Ni N.-T."/>
            <person name="Lo P.-H."/>
            <person name="Mushyakhwo K."/>
            <person name="Lin C.-F."/>
            <person name="Nai Y.-S."/>
        </authorList>
    </citation>
    <scope>NUCLEOTIDE SEQUENCE</scope>
    <source>
        <strain evidence="1">NCHU-NPUST-175</strain>
    </source>
</reference>
<name>A0ACC4DK21_PURLI</name>
<evidence type="ECO:0000313" key="1">
    <source>
        <dbReference type="EMBL" id="KAL3956722.1"/>
    </source>
</evidence>